<sequence length="237" mass="25511">MMKPQTFLNYVLVMLLTMVGVSNVSADETTLTEQERAMIPIAAFAASGEMDALTQSIENGLAAGLTVNQMQEMLAQLYAYAGFPRSLNAMGTLQSVVEAKEEAGESVEYGPAASPFPDDYDSLENGTANQTELIGRPVSGGLYDFAPVIDEFLKAHLFGDIFQRDVLSWKERELVTIATLANLSGVNSQLGAHYFISLNNGLTPDQLKAFTEVLEASVSAAAAENAKAVLEQVLSRF</sequence>
<feature type="signal peptide" evidence="1">
    <location>
        <begin position="1"/>
        <end position="26"/>
    </location>
</feature>
<accession>A4BID9</accession>
<comment type="caution">
    <text evidence="3">The sequence shown here is derived from an EMBL/GenBank/DDBJ whole genome shotgun (WGS) entry which is preliminary data.</text>
</comment>
<evidence type="ECO:0000313" key="3">
    <source>
        <dbReference type="EMBL" id="EAR08146.1"/>
    </source>
</evidence>
<dbReference type="HOGENOM" id="CLU_093841_0_0_6"/>
<dbReference type="OrthoDB" id="9801400at2"/>
<organism evidence="3 4">
    <name type="scientific">Reinekea blandensis MED297</name>
    <dbReference type="NCBI Taxonomy" id="314283"/>
    <lineage>
        <taxon>Bacteria</taxon>
        <taxon>Pseudomonadati</taxon>
        <taxon>Pseudomonadota</taxon>
        <taxon>Gammaproteobacteria</taxon>
        <taxon>Oceanospirillales</taxon>
        <taxon>Saccharospirillaceae</taxon>
        <taxon>Reinekea</taxon>
    </lineage>
</organism>
<gene>
    <name evidence="3" type="ORF">MED297_00620</name>
</gene>
<reference evidence="3 4" key="1">
    <citation type="submission" date="2006-02" db="EMBL/GenBank/DDBJ databases">
        <authorList>
            <person name="Pinhassi J."/>
            <person name="Pedros-Alio C."/>
            <person name="Ferriera S."/>
            <person name="Johnson J."/>
            <person name="Kravitz S."/>
            <person name="Halpern A."/>
            <person name="Remington K."/>
            <person name="Beeson K."/>
            <person name="Tran B."/>
            <person name="Rogers Y.-H."/>
            <person name="Friedman R."/>
            <person name="Venter J.C."/>
        </authorList>
    </citation>
    <scope>NUCLEOTIDE SEQUENCE [LARGE SCALE GENOMIC DNA]</scope>
    <source>
        <strain evidence="3 4">MED297</strain>
    </source>
</reference>
<dbReference type="EMBL" id="AAOE01000025">
    <property type="protein sequence ID" value="EAR08146.1"/>
    <property type="molecule type" value="Genomic_DNA"/>
</dbReference>
<dbReference type="InterPro" id="IPR029032">
    <property type="entry name" value="AhpD-like"/>
</dbReference>
<dbReference type="Pfam" id="PF02627">
    <property type="entry name" value="CMD"/>
    <property type="match status" value="2"/>
</dbReference>
<dbReference type="InterPro" id="IPR003779">
    <property type="entry name" value="CMD-like"/>
</dbReference>
<name>A4BID9_9GAMM</name>
<feature type="domain" description="Carboxymuconolactone decarboxylase-like" evidence="2">
    <location>
        <begin position="28"/>
        <end position="91"/>
    </location>
</feature>
<evidence type="ECO:0000256" key="1">
    <source>
        <dbReference type="SAM" id="SignalP"/>
    </source>
</evidence>
<protein>
    <recommendedName>
        <fullName evidence="2">Carboxymuconolactone decarboxylase-like domain-containing protein</fullName>
    </recommendedName>
</protein>
<evidence type="ECO:0000313" key="4">
    <source>
        <dbReference type="Proteomes" id="UP000005953"/>
    </source>
</evidence>
<dbReference type="InterPro" id="IPR052512">
    <property type="entry name" value="4CMD/NDH-1_regulator"/>
</dbReference>
<dbReference type="AlphaFoldDB" id="A4BID9"/>
<keyword evidence="4" id="KW-1185">Reference proteome</keyword>
<evidence type="ECO:0000259" key="2">
    <source>
        <dbReference type="Pfam" id="PF02627"/>
    </source>
</evidence>
<keyword evidence="1" id="KW-0732">Signal</keyword>
<dbReference type="PANTHER" id="PTHR33570">
    <property type="entry name" value="4-CARBOXYMUCONOLACTONE DECARBOXYLASE FAMILY PROTEIN"/>
    <property type="match status" value="1"/>
</dbReference>
<feature type="domain" description="Carboxymuconolactone decarboxylase-like" evidence="2">
    <location>
        <begin position="150"/>
        <end position="231"/>
    </location>
</feature>
<dbReference type="Proteomes" id="UP000005953">
    <property type="component" value="Unassembled WGS sequence"/>
</dbReference>
<dbReference type="Gene3D" id="1.20.1290.10">
    <property type="entry name" value="AhpD-like"/>
    <property type="match status" value="1"/>
</dbReference>
<dbReference type="STRING" id="314283.MED297_00620"/>
<dbReference type="GO" id="GO:0051920">
    <property type="term" value="F:peroxiredoxin activity"/>
    <property type="evidence" value="ECO:0007669"/>
    <property type="project" value="InterPro"/>
</dbReference>
<dbReference type="SUPFAM" id="SSF69118">
    <property type="entry name" value="AhpD-like"/>
    <property type="match status" value="1"/>
</dbReference>
<dbReference type="PANTHER" id="PTHR33570:SF2">
    <property type="entry name" value="CARBOXYMUCONOLACTONE DECARBOXYLASE-LIKE DOMAIN-CONTAINING PROTEIN"/>
    <property type="match status" value="1"/>
</dbReference>
<feature type="chain" id="PRO_5005659545" description="Carboxymuconolactone decarboxylase-like domain-containing protein" evidence="1">
    <location>
        <begin position="27"/>
        <end position="237"/>
    </location>
</feature>
<proteinExistence type="predicted"/>